<protein>
    <recommendedName>
        <fullName evidence="4">DUF3592 domain-containing protein</fullName>
    </recommendedName>
</protein>
<name>A0ABP8R053_9ACTN</name>
<dbReference type="EMBL" id="BAABHF010000049">
    <property type="protein sequence ID" value="GAA4514653.1"/>
    <property type="molecule type" value="Genomic_DNA"/>
</dbReference>
<sequence length="266" mass="29454">MLPPTAIGLSPATARARYRLHTVLVAGLLLLSWALYLRLNLSDMESTLRLARAPAYTATVQAPAPETHAPTLVWTDKDGAVRYGTADRDDPYRPGERVRVLEYSTFTCWTWETYDDRRDELIGMVLFLFAVPGAAIVGYLIHRRRRWLGVLRAARSSGTEGRVLGTYRFGHRTGLKVDLGDRTVYVPLMRDQFVDALTSLDALRPVRGGGRFVVFRVAAAGRTVWPGGPYRTRFVPVGAIVRGLLWVGPPLVTLAVHLSTAPISPC</sequence>
<accession>A0ABP8R053</accession>
<dbReference type="Proteomes" id="UP001500503">
    <property type="component" value="Unassembled WGS sequence"/>
</dbReference>
<feature type="transmembrane region" description="Helical" evidence="1">
    <location>
        <begin position="121"/>
        <end position="142"/>
    </location>
</feature>
<reference evidence="3" key="1">
    <citation type="journal article" date="2019" name="Int. J. Syst. Evol. Microbiol.">
        <title>The Global Catalogue of Microorganisms (GCM) 10K type strain sequencing project: providing services to taxonomists for standard genome sequencing and annotation.</title>
        <authorList>
            <consortium name="The Broad Institute Genomics Platform"/>
            <consortium name="The Broad Institute Genome Sequencing Center for Infectious Disease"/>
            <person name="Wu L."/>
            <person name="Ma J."/>
        </authorList>
    </citation>
    <scope>NUCLEOTIDE SEQUENCE [LARGE SCALE GENOMIC DNA]</scope>
    <source>
        <strain evidence="3">JCM 17933</strain>
    </source>
</reference>
<evidence type="ECO:0000313" key="2">
    <source>
        <dbReference type="EMBL" id="GAA4514653.1"/>
    </source>
</evidence>
<keyword evidence="1" id="KW-0812">Transmembrane</keyword>
<comment type="caution">
    <text evidence="2">The sequence shown here is derived from an EMBL/GenBank/DDBJ whole genome shotgun (WGS) entry which is preliminary data.</text>
</comment>
<keyword evidence="1" id="KW-1133">Transmembrane helix</keyword>
<keyword evidence="3" id="KW-1185">Reference proteome</keyword>
<feature type="transmembrane region" description="Helical" evidence="1">
    <location>
        <begin position="20"/>
        <end position="39"/>
    </location>
</feature>
<organism evidence="2 3">
    <name type="scientific">Actinoallomurus oryzae</name>
    <dbReference type="NCBI Taxonomy" id="502180"/>
    <lineage>
        <taxon>Bacteria</taxon>
        <taxon>Bacillati</taxon>
        <taxon>Actinomycetota</taxon>
        <taxon>Actinomycetes</taxon>
        <taxon>Streptosporangiales</taxon>
        <taxon>Thermomonosporaceae</taxon>
        <taxon>Actinoallomurus</taxon>
    </lineage>
</organism>
<evidence type="ECO:0008006" key="4">
    <source>
        <dbReference type="Google" id="ProtNLM"/>
    </source>
</evidence>
<gene>
    <name evidence="2" type="ORF">GCM10023191_083490</name>
</gene>
<evidence type="ECO:0000313" key="3">
    <source>
        <dbReference type="Proteomes" id="UP001500503"/>
    </source>
</evidence>
<proteinExistence type="predicted"/>
<evidence type="ECO:0000256" key="1">
    <source>
        <dbReference type="SAM" id="Phobius"/>
    </source>
</evidence>
<keyword evidence="1" id="KW-0472">Membrane</keyword>